<sequence length="81" mass="9808">MFQRCGLYGLHRLHLFIPFLYIFKVSLDWILIPTSFNSFSFSLKGEEILTAFWFLLDLRDSNSSRGSFRYWSERQCCWIKK</sequence>
<keyword evidence="2" id="KW-1185">Reference proteome</keyword>
<evidence type="ECO:0000313" key="2">
    <source>
        <dbReference type="Proteomes" id="UP001055811"/>
    </source>
</evidence>
<reference evidence="1 2" key="2">
    <citation type="journal article" date="2022" name="Mol. Ecol. Resour.">
        <title>The genomes of chicory, endive, great burdock and yacon provide insights into Asteraceae paleo-polyploidization history and plant inulin production.</title>
        <authorList>
            <person name="Fan W."/>
            <person name="Wang S."/>
            <person name="Wang H."/>
            <person name="Wang A."/>
            <person name="Jiang F."/>
            <person name="Liu H."/>
            <person name="Zhao H."/>
            <person name="Xu D."/>
            <person name="Zhang Y."/>
        </authorList>
    </citation>
    <scope>NUCLEOTIDE SEQUENCE [LARGE SCALE GENOMIC DNA]</scope>
    <source>
        <strain evidence="2">cv. Punajuju</strain>
        <tissue evidence="1">Leaves</tissue>
    </source>
</reference>
<organism evidence="1 2">
    <name type="scientific">Cichorium intybus</name>
    <name type="common">Chicory</name>
    <dbReference type="NCBI Taxonomy" id="13427"/>
    <lineage>
        <taxon>Eukaryota</taxon>
        <taxon>Viridiplantae</taxon>
        <taxon>Streptophyta</taxon>
        <taxon>Embryophyta</taxon>
        <taxon>Tracheophyta</taxon>
        <taxon>Spermatophyta</taxon>
        <taxon>Magnoliopsida</taxon>
        <taxon>eudicotyledons</taxon>
        <taxon>Gunneridae</taxon>
        <taxon>Pentapetalae</taxon>
        <taxon>asterids</taxon>
        <taxon>campanulids</taxon>
        <taxon>Asterales</taxon>
        <taxon>Asteraceae</taxon>
        <taxon>Cichorioideae</taxon>
        <taxon>Cichorieae</taxon>
        <taxon>Cichoriinae</taxon>
        <taxon>Cichorium</taxon>
    </lineage>
</organism>
<accession>A0ACB9H337</accession>
<name>A0ACB9H337_CICIN</name>
<proteinExistence type="predicted"/>
<reference evidence="2" key="1">
    <citation type="journal article" date="2022" name="Mol. Ecol. Resour.">
        <title>The genomes of chicory, endive, great burdock and yacon provide insights into Asteraceae palaeo-polyploidization history and plant inulin production.</title>
        <authorList>
            <person name="Fan W."/>
            <person name="Wang S."/>
            <person name="Wang H."/>
            <person name="Wang A."/>
            <person name="Jiang F."/>
            <person name="Liu H."/>
            <person name="Zhao H."/>
            <person name="Xu D."/>
            <person name="Zhang Y."/>
        </authorList>
    </citation>
    <scope>NUCLEOTIDE SEQUENCE [LARGE SCALE GENOMIC DNA]</scope>
    <source>
        <strain evidence="2">cv. Punajuju</strain>
    </source>
</reference>
<evidence type="ECO:0000313" key="1">
    <source>
        <dbReference type="EMBL" id="KAI3789962.1"/>
    </source>
</evidence>
<comment type="caution">
    <text evidence="1">The sequence shown here is derived from an EMBL/GenBank/DDBJ whole genome shotgun (WGS) entry which is preliminary data.</text>
</comment>
<dbReference type="Proteomes" id="UP001055811">
    <property type="component" value="Linkage Group LG01"/>
</dbReference>
<protein>
    <submittedName>
        <fullName evidence="1">Uncharacterized protein</fullName>
    </submittedName>
</protein>
<dbReference type="EMBL" id="CM042009">
    <property type="protein sequence ID" value="KAI3789962.1"/>
    <property type="molecule type" value="Genomic_DNA"/>
</dbReference>
<gene>
    <name evidence="1" type="ORF">L2E82_02770</name>
</gene>